<name>A0ABN0QPM1_MYCUL</name>
<sequence length="65" mass="7261">MLETLNRPDTGSDAEYSDHLWVYGATAYGRFCVETGRLSEAEPWLRRAGPALRRGDGNLPSPEHN</sequence>
<proteinExistence type="predicted"/>
<dbReference type="EMBL" id="JAOL01000170">
    <property type="protein sequence ID" value="EUA86608.1"/>
    <property type="molecule type" value="Genomic_DNA"/>
</dbReference>
<comment type="caution">
    <text evidence="2">The sequence shown here is derived from an EMBL/GenBank/DDBJ whole genome shotgun (WGS) entry which is preliminary data.</text>
</comment>
<feature type="region of interest" description="Disordered" evidence="1">
    <location>
        <begin position="46"/>
        <end position="65"/>
    </location>
</feature>
<evidence type="ECO:0000313" key="3">
    <source>
        <dbReference type="Proteomes" id="UP000020681"/>
    </source>
</evidence>
<protein>
    <submittedName>
        <fullName evidence="2">Uncharacterized protein</fullName>
    </submittedName>
</protein>
<accession>A0ABN0QPM1</accession>
<dbReference type="Proteomes" id="UP000020681">
    <property type="component" value="Unassembled WGS sequence"/>
</dbReference>
<organism evidence="2 3">
    <name type="scientific">Mycobacterium ulcerans str. Harvey</name>
    <dbReference type="NCBI Taxonomy" id="1299332"/>
    <lineage>
        <taxon>Bacteria</taxon>
        <taxon>Bacillati</taxon>
        <taxon>Actinomycetota</taxon>
        <taxon>Actinomycetes</taxon>
        <taxon>Mycobacteriales</taxon>
        <taxon>Mycobacteriaceae</taxon>
        <taxon>Mycobacterium</taxon>
        <taxon>Mycobacterium ulcerans group</taxon>
    </lineage>
</organism>
<keyword evidence="3" id="KW-1185">Reference proteome</keyword>
<reference evidence="2 3" key="1">
    <citation type="submission" date="2014-01" db="EMBL/GenBank/DDBJ databases">
        <authorList>
            <person name="Dobos K."/>
            <person name="Lenaerts A."/>
            <person name="Ordway D."/>
            <person name="DeGroote M.A."/>
            <person name="Parker T."/>
            <person name="Sizemore C."/>
            <person name="Tallon L.J."/>
            <person name="Sadzewicz L.K."/>
            <person name="Sengamalay N."/>
            <person name="Fraser C.M."/>
            <person name="Hine E."/>
            <person name="Shefchek K.A."/>
            <person name="Das S.P."/>
            <person name="Tettelin H."/>
        </authorList>
    </citation>
    <scope>NUCLEOTIDE SEQUENCE [LARGE SCALE GENOMIC DNA]</scope>
    <source>
        <strain evidence="2 3">Harvey</strain>
    </source>
</reference>
<evidence type="ECO:0000313" key="2">
    <source>
        <dbReference type="EMBL" id="EUA86608.1"/>
    </source>
</evidence>
<gene>
    <name evidence="2" type="ORF">I551_6934</name>
</gene>
<evidence type="ECO:0000256" key="1">
    <source>
        <dbReference type="SAM" id="MobiDB-lite"/>
    </source>
</evidence>